<accession>A0ABR1IJU5</accession>
<dbReference type="Proteomes" id="UP001498398">
    <property type="component" value="Unassembled WGS sequence"/>
</dbReference>
<feature type="compositionally biased region" description="Basic and acidic residues" evidence="1">
    <location>
        <begin position="67"/>
        <end position="161"/>
    </location>
</feature>
<organism evidence="2 3">
    <name type="scientific">Marasmiellus scandens</name>
    <dbReference type="NCBI Taxonomy" id="2682957"/>
    <lineage>
        <taxon>Eukaryota</taxon>
        <taxon>Fungi</taxon>
        <taxon>Dikarya</taxon>
        <taxon>Basidiomycota</taxon>
        <taxon>Agaricomycotina</taxon>
        <taxon>Agaricomycetes</taxon>
        <taxon>Agaricomycetidae</taxon>
        <taxon>Agaricales</taxon>
        <taxon>Marasmiineae</taxon>
        <taxon>Omphalotaceae</taxon>
        <taxon>Marasmiellus</taxon>
    </lineage>
</organism>
<evidence type="ECO:0000256" key="1">
    <source>
        <dbReference type="SAM" id="MobiDB-lite"/>
    </source>
</evidence>
<gene>
    <name evidence="2" type="ORF">VKT23_020660</name>
</gene>
<comment type="caution">
    <text evidence="2">The sequence shown here is derived from an EMBL/GenBank/DDBJ whole genome shotgun (WGS) entry which is preliminary data.</text>
</comment>
<feature type="compositionally biased region" description="Polar residues" evidence="1">
    <location>
        <begin position="1"/>
        <end position="46"/>
    </location>
</feature>
<proteinExistence type="predicted"/>
<sequence length="452" mass="53758">MATVTRQSCHSANSTQIYPASNTSSPAITHVTPTPFQQTPSDQIWTLTRPPRDVRPGQYYGLSKIQEILEKDRREREEDRAERQRDKEERERQREQDRVEEAEREAKRKKEREEEKKEREAKRKKEREEEKKEREAERKKEREEEKKEREAERAREREEEKKEREAERAREREEEKKEREAERAREREEERKREAERGRERGEERKREAERKKERERLLLELSLLKDTLNQKETEWVKRDERIVDLSNLLKFAKSQVESERTVYVAETFVAILQGISDLAMEKLGEAGAKFLREHGFDQVNCWMFAQTNREHERLSDELVDWCNKAKTAFNKTEISFIHDLLKLYSPYQMQRNHIAHPVPTVSTATRLIREVVGHQRPELANFAIKFITSRPGRQVTDSDIWQDIVPRNDGLIPLIKEDSEVTFGETGPAAALVASLESEIQRYEVIQRTDL</sequence>
<reference evidence="2 3" key="1">
    <citation type="submission" date="2024-01" db="EMBL/GenBank/DDBJ databases">
        <title>A draft genome for the cacao thread blight pathogen Marasmiellus scandens.</title>
        <authorList>
            <person name="Baruah I.K."/>
            <person name="Leung J."/>
            <person name="Bukari Y."/>
            <person name="Amoako-Attah I."/>
            <person name="Meinhardt L.W."/>
            <person name="Bailey B.A."/>
            <person name="Cohen S.P."/>
        </authorList>
    </citation>
    <scope>NUCLEOTIDE SEQUENCE [LARGE SCALE GENOMIC DNA]</scope>
    <source>
        <strain evidence="2 3">GH-19</strain>
    </source>
</reference>
<protein>
    <submittedName>
        <fullName evidence="2">Uncharacterized protein</fullName>
    </submittedName>
</protein>
<dbReference type="EMBL" id="JBANRG010000146">
    <property type="protein sequence ID" value="KAK7433654.1"/>
    <property type="molecule type" value="Genomic_DNA"/>
</dbReference>
<evidence type="ECO:0000313" key="3">
    <source>
        <dbReference type="Proteomes" id="UP001498398"/>
    </source>
</evidence>
<evidence type="ECO:0000313" key="2">
    <source>
        <dbReference type="EMBL" id="KAK7433654.1"/>
    </source>
</evidence>
<feature type="region of interest" description="Disordered" evidence="1">
    <location>
        <begin position="1"/>
        <end position="161"/>
    </location>
</feature>
<name>A0ABR1IJU5_9AGAR</name>
<keyword evidence="3" id="KW-1185">Reference proteome</keyword>
<feature type="region of interest" description="Disordered" evidence="1">
    <location>
        <begin position="183"/>
        <end position="207"/>
    </location>
</feature>